<keyword evidence="2" id="KW-1185">Reference proteome</keyword>
<name>A0ACC1XMW7_MELAZ</name>
<sequence>MGLHMVALAKLNLLSSAAHGISPAILAGLVCPFVLKFTFSFRFIRQAYVDVLYASRLFVFQLGQIAFESEPAAGYNSRWERAIRLISQRVTHVRQSPSTQSYEDNFHTLTVLSL</sequence>
<organism evidence="1 2">
    <name type="scientific">Melia azedarach</name>
    <name type="common">Chinaberry tree</name>
    <dbReference type="NCBI Taxonomy" id="155640"/>
    <lineage>
        <taxon>Eukaryota</taxon>
        <taxon>Viridiplantae</taxon>
        <taxon>Streptophyta</taxon>
        <taxon>Embryophyta</taxon>
        <taxon>Tracheophyta</taxon>
        <taxon>Spermatophyta</taxon>
        <taxon>Magnoliopsida</taxon>
        <taxon>eudicotyledons</taxon>
        <taxon>Gunneridae</taxon>
        <taxon>Pentapetalae</taxon>
        <taxon>rosids</taxon>
        <taxon>malvids</taxon>
        <taxon>Sapindales</taxon>
        <taxon>Meliaceae</taxon>
        <taxon>Melia</taxon>
    </lineage>
</organism>
<protein>
    <submittedName>
        <fullName evidence="1">Decaprenyl diphosphate synthase</fullName>
    </submittedName>
</protein>
<comment type="caution">
    <text evidence="1">The sequence shown here is derived from an EMBL/GenBank/DDBJ whole genome shotgun (WGS) entry which is preliminary data.</text>
</comment>
<evidence type="ECO:0000313" key="1">
    <source>
        <dbReference type="EMBL" id="KAJ4712751.1"/>
    </source>
</evidence>
<dbReference type="EMBL" id="CM051401">
    <property type="protein sequence ID" value="KAJ4712751.1"/>
    <property type="molecule type" value="Genomic_DNA"/>
</dbReference>
<gene>
    <name evidence="1" type="ORF">OWV82_014935</name>
</gene>
<accession>A0ACC1XMW7</accession>
<dbReference type="Proteomes" id="UP001164539">
    <property type="component" value="Chromosome 8"/>
</dbReference>
<proteinExistence type="predicted"/>
<reference evidence="1 2" key="1">
    <citation type="journal article" date="2023" name="Science">
        <title>Complex scaffold remodeling in plant triterpene biosynthesis.</title>
        <authorList>
            <person name="De La Pena R."/>
            <person name="Hodgson H."/>
            <person name="Liu J.C."/>
            <person name="Stephenson M.J."/>
            <person name="Martin A.C."/>
            <person name="Owen C."/>
            <person name="Harkess A."/>
            <person name="Leebens-Mack J."/>
            <person name="Jimenez L.E."/>
            <person name="Osbourn A."/>
            <person name="Sattely E.S."/>
        </authorList>
    </citation>
    <scope>NUCLEOTIDE SEQUENCE [LARGE SCALE GENOMIC DNA]</scope>
    <source>
        <strain evidence="2">cv. JPN11</strain>
        <tissue evidence="1">Leaf</tissue>
    </source>
</reference>
<evidence type="ECO:0000313" key="2">
    <source>
        <dbReference type="Proteomes" id="UP001164539"/>
    </source>
</evidence>